<dbReference type="EMBL" id="LR031872">
    <property type="protein sequence ID" value="VDC84998.1"/>
    <property type="molecule type" value="Genomic_DNA"/>
</dbReference>
<organism evidence="1">
    <name type="scientific">Brassica oleracea</name>
    <name type="common">Wild cabbage</name>
    <dbReference type="NCBI Taxonomy" id="3712"/>
    <lineage>
        <taxon>Eukaryota</taxon>
        <taxon>Viridiplantae</taxon>
        <taxon>Streptophyta</taxon>
        <taxon>Embryophyta</taxon>
        <taxon>Tracheophyta</taxon>
        <taxon>Spermatophyta</taxon>
        <taxon>Magnoliopsida</taxon>
        <taxon>eudicotyledons</taxon>
        <taxon>Gunneridae</taxon>
        <taxon>Pentapetalae</taxon>
        <taxon>rosids</taxon>
        <taxon>malvids</taxon>
        <taxon>Brassicales</taxon>
        <taxon>Brassicaceae</taxon>
        <taxon>Brassiceae</taxon>
        <taxon>Brassica</taxon>
    </lineage>
</organism>
<accession>A0A3P6ALD9</accession>
<evidence type="ECO:0000313" key="1">
    <source>
        <dbReference type="EMBL" id="VDC84998.1"/>
    </source>
</evidence>
<reference evidence="1" key="1">
    <citation type="submission" date="2018-11" db="EMBL/GenBank/DDBJ databases">
        <authorList>
            <consortium name="Genoscope - CEA"/>
            <person name="William W."/>
        </authorList>
    </citation>
    <scope>NUCLEOTIDE SEQUENCE</scope>
</reference>
<proteinExistence type="predicted"/>
<dbReference type="AlphaFoldDB" id="A0A3P6ALD9"/>
<name>A0A3P6ALD9_BRAOL</name>
<protein>
    <submittedName>
        <fullName evidence="1">Uncharacterized protein</fullName>
    </submittedName>
</protein>
<sequence length="53" mass="5822">MAVLASSFSKPIPLISIASSLSQEQSSLWFVNLELLTWRASLDTFMNSTLTTS</sequence>
<gene>
    <name evidence="1" type="ORF">BOLC3T12651H</name>
</gene>